<comment type="similarity">
    <text evidence="1">Belongs to the Gfa family.</text>
</comment>
<dbReference type="PANTHER" id="PTHR28620">
    <property type="entry name" value="CENTROMERE PROTEIN V"/>
    <property type="match status" value="1"/>
</dbReference>
<accession>A0A072P2B3</accession>
<dbReference type="HOGENOM" id="CLU_055491_7_0_1"/>
<evidence type="ECO:0000259" key="5">
    <source>
        <dbReference type="PROSITE" id="PS51891"/>
    </source>
</evidence>
<dbReference type="VEuPathDB" id="FungiDB:A1O9_09796"/>
<name>A0A072P2B3_9EURO</name>
<keyword evidence="7" id="KW-1185">Reference proteome</keyword>
<evidence type="ECO:0000256" key="4">
    <source>
        <dbReference type="SAM" id="MobiDB-lite"/>
    </source>
</evidence>
<dbReference type="EMBL" id="AMGV01000011">
    <property type="protein sequence ID" value="KEF54001.1"/>
    <property type="molecule type" value="Genomic_DNA"/>
</dbReference>
<dbReference type="OrthoDB" id="2993351at2759"/>
<keyword evidence="3" id="KW-0862">Zinc</keyword>
<protein>
    <recommendedName>
        <fullName evidence="5">CENP-V/GFA domain-containing protein</fullName>
    </recommendedName>
</protein>
<proteinExistence type="inferred from homology"/>
<dbReference type="InterPro" id="IPR011057">
    <property type="entry name" value="Mss4-like_sf"/>
</dbReference>
<dbReference type="Proteomes" id="UP000027920">
    <property type="component" value="Unassembled WGS sequence"/>
</dbReference>
<dbReference type="Pfam" id="PF04828">
    <property type="entry name" value="GFA"/>
    <property type="match status" value="1"/>
</dbReference>
<evidence type="ECO:0000256" key="1">
    <source>
        <dbReference type="ARBA" id="ARBA00005495"/>
    </source>
</evidence>
<reference evidence="6 7" key="1">
    <citation type="submission" date="2013-03" db="EMBL/GenBank/DDBJ databases">
        <title>The Genome Sequence of Exophiala aquamarina CBS 119918.</title>
        <authorList>
            <consortium name="The Broad Institute Genomics Platform"/>
            <person name="Cuomo C."/>
            <person name="de Hoog S."/>
            <person name="Gorbushina A."/>
            <person name="Walker B."/>
            <person name="Young S.K."/>
            <person name="Zeng Q."/>
            <person name="Gargeya S."/>
            <person name="Fitzgerald M."/>
            <person name="Haas B."/>
            <person name="Abouelleil A."/>
            <person name="Allen A.W."/>
            <person name="Alvarado L."/>
            <person name="Arachchi H.M."/>
            <person name="Berlin A.M."/>
            <person name="Chapman S.B."/>
            <person name="Gainer-Dewar J."/>
            <person name="Goldberg J."/>
            <person name="Griggs A."/>
            <person name="Gujja S."/>
            <person name="Hansen M."/>
            <person name="Howarth C."/>
            <person name="Imamovic A."/>
            <person name="Ireland A."/>
            <person name="Larimer J."/>
            <person name="McCowan C."/>
            <person name="Murphy C."/>
            <person name="Pearson M."/>
            <person name="Poon T.W."/>
            <person name="Priest M."/>
            <person name="Roberts A."/>
            <person name="Saif S."/>
            <person name="Shea T."/>
            <person name="Sisk P."/>
            <person name="Sykes S."/>
            <person name="Wortman J."/>
            <person name="Nusbaum C."/>
            <person name="Birren B."/>
        </authorList>
    </citation>
    <scope>NUCLEOTIDE SEQUENCE [LARGE SCALE GENOMIC DNA]</scope>
    <source>
        <strain evidence="6 7">CBS 119918</strain>
    </source>
</reference>
<dbReference type="GO" id="GO:0046872">
    <property type="term" value="F:metal ion binding"/>
    <property type="evidence" value="ECO:0007669"/>
    <property type="project" value="UniProtKB-KW"/>
</dbReference>
<dbReference type="AlphaFoldDB" id="A0A072P2B3"/>
<evidence type="ECO:0000256" key="3">
    <source>
        <dbReference type="ARBA" id="ARBA00022833"/>
    </source>
</evidence>
<evidence type="ECO:0000256" key="2">
    <source>
        <dbReference type="ARBA" id="ARBA00022723"/>
    </source>
</evidence>
<keyword evidence="2" id="KW-0479">Metal-binding</keyword>
<sequence length="180" mass="19228">MEGEGPDNSAPESGMSANSPTSPTSPTKPKARTYEGACHCGKVQFTMKLSPPVEDGPVTSCNCSICSANGYLMVYPLETNITWVSGFDSMTTYKFGKERIAHSFCSTCGTSMGGKSTNPNFFADNRAVNLPASSPSITTTPKSLKDKTTNTRSFPHCQVRTLKGVDVEALKLRKVNGKAL</sequence>
<dbReference type="GO" id="GO:0016846">
    <property type="term" value="F:carbon-sulfur lyase activity"/>
    <property type="evidence" value="ECO:0007669"/>
    <property type="project" value="InterPro"/>
</dbReference>
<dbReference type="InterPro" id="IPR052355">
    <property type="entry name" value="CENP-V-like"/>
</dbReference>
<dbReference type="Gene3D" id="2.170.150.70">
    <property type="match status" value="1"/>
</dbReference>
<feature type="region of interest" description="Disordered" evidence="4">
    <location>
        <begin position="1"/>
        <end position="30"/>
    </location>
</feature>
<evidence type="ECO:0000313" key="7">
    <source>
        <dbReference type="Proteomes" id="UP000027920"/>
    </source>
</evidence>
<dbReference type="SUPFAM" id="SSF51316">
    <property type="entry name" value="Mss4-like"/>
    <property type="match status" value="1"/>
</dbReference>
<dbReference type="RefSeq" id="XP_013256591.1">
    <property type="nucleotide sequence ID" value="XM_013401137.1"/>
</dbReference>
<dbReference type="PANTHER" id="PTHR28620:SF1">
    <property type="entry name" value="CENP-V_GFA DOMAIN-CONTAINING PROTEIN"/>
    <property type="match status" value="1"/>
</dbReference>
<dbReference type="InterPro" id="IPR006913">
    <property type="entry name" value="CENP-V/GFA"/>
</dbReference>
<evidence type="ECO:0000313" key="6">
    <source>
        <dbReference type="EMBL" id="KEF54001.1"/>
    </source>
</evidence>
<feature type="domain" description="CENP-V/GFA" evidence="5">
    <location>
        <begin position="34"/>
        <end position="143"/>
    </location>
</feature>
<gene>
    <name evidence="6" type="ORF">A1O9_09796</name>
</gene>
<dbReference type="GeneID" id="25284704"/>
<dbReference type="PROSITE" id="PS51891">
    <property type="entry name" value="CENP_V_GFA"/>
    <property type="match status" value="1"/>
</dbReference>
<organism evidence="6 7">
    <name type="scientific">Exophiala aquamarina CBS 119918</name>
    <dbReference type="NCBI Taxonomy" id="1182545"/>
    <lineage>
        <taxon>Eukaryota</taxon>
        <taxon>Fungi</taxon>
        <taxon>Dikarya</taxon>
        <taxon>Ascomycota</taxon>
        <taxon>Pezizomycotina</taxon>
        <taxon>Eurotiomycetes</taxon>
        <taxon>Chaetothyriomycetidae</taxon>
        <taxon>Chaetothyriales</taxon>
        <taxon>Herpotrichiellaceae</taxon>
        <taxon>Exophiala</taxon>
    </lineage>
</organism>
<comment type="caution">
    <text evidence="6">The sequence shown here is derived from an EMBL/GenBank/DDBJ whole genome shotgun (WGS) entry which is preliminary data.</text>
</comment>